<dbReference type="EMBL" id="JH600068">
    <property type="protein sequence ID" value="EIG55534.1"/>
    <property type="molecule type" value="Genomic_DNA"/>
</dbReference>
<dbReference type="Gene3D" id="3.40.30.10">
    <property type="entry name" value="Glutaredoxin"/>
    <property type="match status" value="1"/>
</dbReference>
<evidence type="ECO:0000313" key="3">
    <source>
        <dbReference type="EMBL" id="EIG55534.1"/>
    </source>
</evidence>
<dbReference type="SUPFAM" id="SSF52833">
    <property type="entry name" value="Thioredoxin-like"/>
    <property type="match status" value="1"/>
</dbReference>
<dbReference type="STRING" id="596152.DesU5LDRAFT_3924"/>
<dbReference type="InterPro" id="IPR013766">
    <property type="entry name" value="Thioredoxin_domain"/>
</dbReference>
<protein>
    <submittedName>
        <fullName evidence="3">Thioredoxin domain-containing protein</fullName>
    </submittedName>
</protein>
<dbReference type="GO" id="GO:0005829">
    <property type="term" value="C:cytosol"/>
    <property type="evidence" value="ECO:0007669"/>
    <property type="project" value="TreeGrafter"/>
</dbReference>
<dbReference type="eggNOG" id="COG0526">
    <property type="taxonomic scope" value="Bacteria"/>
</dbReference>
<keyword evidence="1" id="KW-0732">Signal</keyword>
<reference evidence="3" key="1">
    <citation type="submission" date="2011-11" db="EMBL/GenBank/DDBJ databases">
        <title>Improved High-Quality Draft sequence of Desulfovibrio sp. U5L.</title>
        <authorList>
            <consortium name="US DOE Joint Genome Institute"/>
            <person name="Lucas S."/>
            <person name="Han J."/>
            <person name="Lapidus A."/>
            <person name="Cheng J.-F."/>
            <person name="Goodwin L."/>
            <person name="Pitluck S."/>
            <person name="Peters L."/>
            <person name="Ovchinnikova G."/>
            <person name="Held B."/>
            <person name="Detter J.C."/>
            <person name="Han C."/>
            <person name="Tapia R."/>
            <person name="Land M."/>
            <person name="Hauser L."/>
            <person name="Kyrpides N."/>
            <person name="Ivanova N."/>
            <person name="Pagani I."/>
            <person name="Gabster J."/>
            <person name="Walker C."/>
            <person name="Stolyar S."/>
            <person name="Stahl D."/>
            <person name="Arkin A."/>
            <person name="Dehal P."/>
            <person name="Hazen T."/>
            <person name="Woyke T."/>
        </authorList>
    </citation>
    <scope>NUCLEOTIDE SEQUENCE [LARGE SCALE GENOMIC DNA]</scope>
    <source>
        <strain evidence="3">U5L</strain>
    </source>
</reference>
<dbReference type="InterPro" id="IPR036249">
    <property type="entry name" value="Thioredoxin-like_sf"/>
</dbReference>
<dbReference type="CDD" id="cd02947">
    <property type="entry name" value="TRX_family"/>
    <property type="match status" value="1"/>
</dbReference>
<dbReference type="Pfam" id="PF00085">
    <property type="entry name" value="Thioredoxin"/>
    <property type="match status" value="1"/>
</dbReference>
<sequence length="122" mass="13474">MKHVVACFALALVLVAGVCFAATPVPEVPVKGMVTVVDLGAKTCIPCKMMVPVLDAMEKQYQGKASVVFIDVRENPAQATKFGIRTIPTQIFYDKNGKEMYRHEGFLDQQPFAERVEKLLAE</sequence>
<dbReference type="PANTHER" id="PTHR45663">
    <property type="entry name" value="GEO12009P1"/>
    <property type="match status" value="1"/>
</dbReference>
<dbReference type="PROSITE" id="PS51352">
    <property type="entry name" value="THIOREDOXIN_2"/>
    <property type="match status" value="1"/>
</dbReference>
<gene>
    <name evidence="3" type="ORF">DesU5LDRAFT_3924</name>
</gene>
<dbReference type="PANTHER" id="PTHR45663:SF11">
    <property type="entry name" value="GEO12009P1"/>
    <property type="match status" value="1"/>
</dbReference>
<dbReference type="HOGENOM" id="CLU_090389_13_0_7"/>
<dbReference type="OrthoDB" id="9790390at2"/>
<feature type="signal peptide" evidence="1">
    <location>
        <begin position="1"/>
        <end position="21"/>
    </location>
</feature>
<dbReference type="GO" id="GO:0015035">
    <property type="term" value="F:protein-disulfide reductase activity"/>
    <property type="evidence" value="ECO:0007669"/>
    <property type="project" value="TreeGrafter"/>
</dbReference>
<name>I2Q6X8_9BACT</name>
<dbReference type="AlphaFoldDB" id="I2Q6X8"/>
<evidence type="ECO:0000259" key="2">
    <source>
        <dbReference type="PROSITE" id="PS51352"/>
    </source>
</evidence>
<organism evidence="3">
    <name type="scientific">Desulfovibrio sp. U5L</name>
    <dbReference type="NCBI Taxonomy" id="596152"/>
    <lineage>
        <taxon>Bacteria</taxon>
        <taxon>Pseudomonadati</taxon>
        <taxon>Thermodesulfobacteriota</taxon>
        <taxon>Desulfovibrionia</taxon>
        <taxon>Desulfovibrionales</taxon>
        <taxon>Desulfovibrionaceae</taxon>
        <taxon>Desulfovibrio</taxon>
    </lineage>
</organism>
<dbReference type="GO" id="GO:0045454">
    <property type="term" value="P:cell redox homeostasis"/>
    <property type="evidence" value="ECO:0007669"/>
    <property type="project" value="TreeGrafter"/>
</dbReference>
<accession>I2Q6X8</accession>
<evidence type="ECO:0000256" key="1">
    <source>
        <dbReference type="SAM" id="SignalP"/>
    </source>
</evidence>
<proteinExistence type="predicted"/>
<feature type="domain" description="Thioredoxin" evidence="2">
    <location>
        <begin position="11"/>
        <end position="121"/>
    </location>
</feature>
<feature type="chain" id="PRO_5003662803" evidence="1">
    <location>
        <begin position="22"/>
        <end position="122"/>
    </location>
</feature>